<evidence type="ECO:0000256" key="2">
    <source>
        <dbReference type="ARBA" id="ARBA00049106"/>
    </source>
</evidence>
<feature type="domain" description="Hemerythrin-like" evidence="3">
    <location>
        <begin position="143"/>
        <end position="267"/>
    </location>
</feature>
<accession>A0A1M6UI38</accession>
<dbReference type="Pfam" id="PF04075">
    <property type="entry name" value="F420H2_quin_red"/>
    <property type="match status" value="1"/>
</dbReference>
<dbReference type="EMBL" id="FRAP01000010">
    <property type="protein sequence ID" value="SHK68813.1"/>
    <property type="molecule type" value="Genomic_DNA"/>
</dbReference>
<comment type="catalytic activity">
    <reaction evidence="2">
        <text>oxidized coenzyme F420-(gamma-L-Glu)(n) + a quinol + H(+) = reduced coenzyme F420-(gamma-L-Glu)(n) + a quinone</text>
        <dbReference type="Rhea" id="RHEA:39663"/>
        <dbReference type="Rhea" id="RHEA-COMP:12939"/>
        <dbReference type="Rhea" id="RHEA-COMP:14378"/>
        <dbReference type="ChEBI" id="CHEBI:15378"/>
        <dbReference type="ChEBI" id="CHEBI:24646"/>
        <dbReference type="ChEBI" id="CHEBI:132124"/>
        <dbReference type="ChEBI" id="CHEBI:133980"/>
        <dbReference type="ChEBI" id="CHEBI:139511"/>
    </reaction>
</comment>
<comment type="similarity">
    <text evidence="1">Belongs to the F420H(2)-dependent quinone reductase family.</text>
</comment>
<keyword evidence="5" id="KW-1185">Reference proteome</keyword>
<dbReference type="AlphaFoldDB" id="A0A1M6UI38"/>
<dbReference type="GO" id="GO:0070967">
    <property type="term" value="F:coenzyme F420 binding"/>
    <property type="evidence" value="ECO:0007669"/>
    <property type="project" value="TreeGrafter"/>
</dbReference>
<dbReference type="InterPro" id="IPR012312">
    <property type="entry name" value="Hemerythrin-like"/>
</dbReference>
<dbReference type="NCBIfam" id="TIGR00026">
    <property type="entry name" value="hi_GC_TIGR00026"/>
    <property type="match status" value="1"/>
</dbReference>
<dbReference type="InterPro" id="IPR004378">
    <property type="entry name" value="F420H2_quin_Rdtase"/>
</dbReference>
<dbReference type="Pfam" id="PF01814">
    <property type="entry name" value="Hemerythrin"/>
    <property type="match status" value="1"/>
</dbReference>
<protein>
    <submittedName>
        <fullName evidence="4">Deazaflavin-dependent oxidoreductase, nitroreductase family</fullName>
    </submittedName>
</protein>
<dbReference type="STRING" id="1848.SAMN05443637_11085"/>
<evidence type="ECO:0000313" key="5">
    <source>
        <dbReference type="Proteomes" id="UP000184363"/>
    </source>
</evidence>
<dbReference type="CDD" id="cd12108">
    <property type="entry name" value="Hr-like"/>
    <property type="match status" value="1"/>
</dbReference>
<dbReference type="PANTHER" id="PTHR39428">
    <property type="entry name" value="F420H(2)-DEPENDENT QUINONE REDUCTASE RV1261C"/>
    <property type="match status" value="1"/>
</dbReference>
<name>A0A1M6UI38_PSETH</name>
<dbReference type="RefSeq" id="WP_073457591.1">
    <property type="nucleotide sequence ID" value="NZ_CALGVN010000001.1"/>
</dbReference>
<dbReference type="Proteomes" id="UP000184363">
    <property type="component" value="Unassembled WGS sequence"/>
</dbReference>
<gene>
    <name evidence="4" type="ORF">SAMN05443637_11085</name>
</gene>
<dbReference type="PANTHER" id="PTHR39428:SF1">
    <property type="entry name" value="F420H(2)-DEPENDENT QUINONE REDUCTASE RV1261C"/>
    <property type="match status" value="1"/>
</dbReference>
<dbReference type="SUPFAM" id="SSF50475">
    <property type="entry name" value="FMN-binding split barrel"/>
    <property type="match status" value="1"/>
</dbReference>
<dbReference type="GO" id="GO:0016491">
    <property type="term" value="F:oxidoreductase activity"/>
    <property type="evidence" value="ECO:0007669"/>
    <property type="project" value="InterPro"/>
</dbReference>
<dbReference type="Gene3D" id="1.20.120.520">
    <property type="entry name" value="nmb1532 protein domain like"/>
    <property type="match status" value="1"/>
</dbReference>
<evidence type="ECO:0000256" key="1">
    <source>
        <dbReference type="ARBA" id="ARBA00008710"/>
    </source>
</evidence>
<reference evidence="4 5" key="1">
    <citation type="submission" date="2016-11" db="EMBL/GenBank/DDBJ databases">
        <authorList>
            <person name="Jaros S."/>
            <person name="Januszkiewicz K."/>
            <person name="Wedrychowicz H."/>
        </authorList>
    </citation>
    <scope>NUCLEOTIDE SEQUENCE [LARGE SCALE GENOMIC DNA]</scope>
    <source>
        <strain evidence="4 5">DSM 43832</strain>
    </source>
</reference>
<dbReference type="OrthoDB" id="8225825at2"/>
<organism evidence="4 5">
    <name type="scientific">Pseudonocardia thermophila</name>
    <dbReference type="NCBI Taxonomy" id="1848"/>
    <lineage>
        <taxon>Bacteria</taxon>
        <taxon>Bacillati</taxon>
        <taxon>Actinomycetota</taxon>
        <taxon>Actinomycetes</taxon>
        <taxon>Pseudonocardiales</taxon>
        <taxon>Pseudonocardiaceae</taxon>
        <taxon>Pseudonocardia</taxon>
    </lineage>
</organism>
<sequence length="268" mass="28589">MHDVNGPVIAEFRANRGRVGGWFADARLLLLTTTGARTGARRTVPLGYLPDGDGRVLVIGSAGGAPRDPAWAHNLRANPRATVESGGLTYEVTAVELIGAERDAAFARAAEADPGWAAYQERAGRTLPVFALEMLPGPPAGSPAEVLRAVHEVFRRELELIRGEATAGGPTIGAQLRINCLTLCAGLGNHHAGEDEVLFPHLADRFPEAEPLIARLRADHERTAALVADLRAALDGEPADVVAEVDRLSAELLRHLADEEAWLLPLLE</sequence>
<evidence type="ECO:0000259" key="3">
    <source>
        <dbReference type="Pfam" id="PF01814"/>
    </source>
</evidence>
<proteinExistence type="inferred from homology"/>
<dbReference type="Gene3D" id="2.30.110.10">
    <property type="entry name" value="Electron Transport, Fmn-binding Protein, Chain A"/>
    <property type="match status" value="1"/>
</dbReference>
<dbReference type="InterPro" id="IPR012349">
    <property type="entry name" value="Split_barrel_FMN-bd"/>
</dbReference>
<evidence type="ECO:0000313" key="4">
    <source>
        <dbReference type="EMBL" id="SHK68813.1"/>
    </source>
</evidence>
<dbReference type="GO" id="GO:0005886">
    <property type="term" value="C:plasma membrane"/>
    <property type="evidence" value="ECO:0007669"/>
    <property type="project" value="TreeGrafter"/>
</dbReference>